<evidence type="ECO:0000313" key="2">
    <source>
        <dbReference type="Proteomes" id="UP000226192"/>
    </source>
</evidence>
<protein>
    <recommendedName>
        <fullName evidence="3">Terpene synthase</fullName>
    </recommendedName>
</protein>
<dbReference type="InterPro" id="IPR008949">
    <property type="entry name" value="Isoprenoid_synthase_dom_sf"/>
</dbReference>
<comment type="caution">
    <text evidence="1">The sequence shown here is derived from an EMBL/GenBank/DDBJ whole genome shotgun (WGS) entry which is preliminary data.</text>
</comment>
<gene>
    <name evidence="1" type="ORF">CDD81_2983</name>
</gene>
<organism evidence="1 2">
    <name type="scientific">Ophiocordyceps australis</name>
    <dbReference type="NCBI Taxonomy" id="1399860"/>
    <lineage>
        <taxon>Eukaryota</taxon>
        <taxon>Fungi</taxon>
        <taxon>Dikarya</taxon>
        <taxon>Ascomycota</taxon>
        <taxon>Pezizomycotina</taxon>
        <taxon>Sordariomycetes</taxon>
        <taxon>Hypocreomycetidae</taxon>
        <taxon>Hypocreales</taxon>
        <taxon>Ophiocordycipitaceae</taxon>
        <taxon>Ophiocordyceps</taxon>
    </lineage>
</organism>
<dbReference type="AlphaFoldDB" id="A0A2C5YJN9"/>
<dbReference type="Gene3D" id="1.10.600.10">
    <property type="entry name" value="Farnesyl Diphosphate Synthase"/>
    <property type="match status" value="1"/>
</dbReference>
<proteinExistence type="predicted"/>
<evidence type="ECO:0000313" key="1">
    <source>
        <dbReference type="EMBL" id="PHH67214.1"/>
    </source>
</evidence>
<evidence type="ECO:0008006" key="3">
    <source>
        <dbReference type="Google" id="ProtNLM"/>
    </source>
</evidence>
<name>A0A2C5YJN9_9HYPO</name>
<reference evidence="1 2" key="1">
    <citation type="submission" date="2017-06" db="EMBL/GenBank/DDBJ databases">
        <title>Ant-infecting Ophiocordyceps genomes reveal a high diversity of potential behavioral manipulation genes and a possible major role for enterotoxins.</title>
        <authorList>
            <person name="De Bekker C."/>
            <person name="Evans H.C."/>
            <person name="Brachmann A."/>
            <person name="Hughes D.P."/>
        </authorList>
    </citation>
    <scope>NUCLEOTIDE SEQUENCE [LARGE SCALE GENOMIC DNA]</scope>
    <source>
        <strain evidence="1 2">Map64</strain>
    </source>
</reference>
<dbReference type="Proteomes" id="UP000226192">
    <property type="component" value="Unassembled WGS sequence"/>
</dbReference>
<accession>A0A2C5YJN9</accession>
<keyword evidence="2" id="KW-1185">Reference proteome</keyword>
<dbReference type="OrthoDB" id="6921389at2759"/>
<dbReference type="Pfam" id="PF19086">
    <property type="entry name" value="Terpene_syn_C_2"/>
    <property type="match status" value="1"/>
</dbReference>
<dbReference type="SUPFAM" id="SSF48576">
    <property type="entry name" value="Terpenoid synthases"/>
    <property type="match status" value="1"/>
</dbReference>
<sequence>MDDNLCLPVSQKLYCNNPDYFCVFKPKIHRDAHLSDNAILQCQMDIFGPRHMGKSTACINTRIGNYVSLVYPHCLRERLPVVAYLAEAGFILDDVKEALSSRVQSNHISLFPSAWSKHKQLVSCQERIEIVLSKTFKDILAMDASLGKILLCQLNDWKHNQDWQPPEGQYTNLGQYLLHRYHDAACSCLVALGRFAGGSTLSERDEALVGPTCRPLYSLFILTNDYFSWDKERKRHVASQGRNTLTNAVGLYMQWHSLSCRNAKAALRATMGELQDEYLALKSALFTPEAASAISDSARAWVDTLETIVAGNWLWSMSCPRYKPVRRNPYRALMKQKSKSSQIDCL</sequence>
<dbReference type="EMBL" id="NJET01000002">
    <property type="protein sequence ID" value="PHH67214.1"/>
    <property type="molecule type" value="Genomic_DNA"/>
</dbReference>
<dbReference type="STRING" id="1399860.A0A2C5YJN9"/>